<dbReference type="SUPFAM" id="SSF103473">
    <property type="entry name" value="MFS general substrate transporter"/>
    <property type="match status" value="1"/>
</dbReference>
<feature type="transmembrane region" description="Helical" evidence="25">
    <location>
        <begin position="343"/>
        <end position="365"/>
    </location>
</feature>
<dbReference type="KEGG" id="msil:METEAL_03260"/>
<evidence type="ECO:0000313" key="28">
    <source>
        <dbReference type="Proteomes" id="UP001238179"/>
    </source>
</evidence>
<evidence type="ECO:0000256" key="7">
    <source>
        <dbReference type="ARBA" id="ARBA00023228"/>
    </source>
</evidence>
<comment type="subunit">
    <text evidence="24">Homodimer. Interacts with lysosomal protein GLMP (via lumenal domain); the interaction starts while both proteins are still in the endoplasmic reticulum and is required for stabilization of MFSD1 in lysosomes but has no direct effect on its targeting to lysosomes or transporter activity.</text>
</comment>
<reference evidence="28" key="1">
    <citation type="journal article" date="2023" name="Int. J. Syst. Evol. Microbiol.">
        <title>Mesoterricola silvestris gen. nov., sp. nov., Mesoterricola sediminis sp. nov., Geothrix oryzae sp. nov., Geothrix edaphica sp. nov., Geothrix rubra sp. nov., and Geothrix limicola sp. nov., six novel members of Acidobacteriota isolated from soils.</title>
        <authorList>
            <person name="Itoh H."/>
            <person name="Sugisawa Y."/>
            <person name="Mise K."/>
            <person name="Xu Z."/>
            <person name="Kuniyasu M."/>
            <person name="Ushijima N."/>
            <person name="Kawano K."/>
            <person name="Kobayashi E."/>
            <person name="Shiratori Y."/>
            <person name="Masuda Y."/>
            <person name="Senoo K."/>
        </authorList>
    </citation>
    <scope>NUCLEOTIDE SEQUENCE [LARGE SCALE GENOMIC DNA]</scope>
    <source>
        <strain evidence="28">W79</strain>
    </source>
</reference>
<comment type="catalytic activity">
    <reaction evidence="20">
        <text>L-lysyl-glycine(out) = L-lysyl-glycine(in)</text>
        <dbReference type="Rhea" id="RHEA:79407"/>
        <dbReference type="ChEBI" id="CHEBI:191202"/>
    </reaction>
</comment>
<sequence>MTEAIKRSLRHSVAARWTSLLIVSFTMLCGYYVADVMSPLKPLIEQQLKWTSAEYGFFTGAYAWFNVFLGMLIFGGIILDKMGARFTGILSSALMVAGCAVKWWAVSTHSLDHAVVPLLNVKAQVMVASLGFAAFGVGIEIIGVTATKVIARWFRGYEIALAMGLQVGTARIGTALALELGAPIGAYFKAVGAPVLLGVILLTIGLVAYVFYCAMDRKLDKTEEESGQSSEDEEAFRISDIREILSIKGFWYITILCALFYSAVFPFLKYAPDLMVQKFHVKDSWAGAIPGILPFATIPLTVVFGNYYDRKGKGASLMIIGSLLLVVVHFIFTVPFLSHWTVALAATIVLGFGFSLVPSAMWPSVPKFIPHRQLGTAYGLIFWTQNLVALWGIPYLIGYVLDRFCITGTRVVDGVSSPAYNYTLPMVIFTCLGLLAVVFGLLLKREDRIKGFGLELPCREQ</sequence>
<feature type="transmembrane region" description="Helical" evidence="25">
    <location>
        <begin position="377"/>
        <end position="400"/>
    </location>
</feature>
<evidence type="ECO:0000256" key="11">
    <source>
        <dbReference type="ARBA" id="ARBA00044884"/>
    </source>
</evidence>
<gene>
    <name evidence="27" type="ORF">METEAL_03260</name>
</gene>
<dbReference type="Gene3D" id="1.20.1250.20">
    <property type="entry name" value="MFS general substrate transporter like domains"/>
    <property type="match status" value="2"/>
</dbReference>
<dbReference type="RefSeq" id="WP_316414039.1">
    <property type="nucleotide sequence ID" value="NZ_AP027080.1"/>
</dbReference>
<proteinExistence type="inferred from homology"/>
<evidence type="ECO:0000256" key="20">
    <source>
        <dbReference type="ARBA" id="ARBA00044924"/>
    </source>
</evidence>
<comment type="catalytic activity">
    <reaction evidence="13">
        <text>L-alpha-aminoacyl-L-lysine(out) = L-alpha-aminoacyl-L-lysine(in)</text>
        <dbReference type="Rhea" id="RHEA:79383"/>
        <dbReference type="ChEBI" id="CHEBI:229966"/>
    </reaction>
</comment>
<evidence type="ECO:0000259" key="26">
    <source>
        <dbReference type="PROSITE" id="PS50850"/>
    </source>
</evidence>
<comment type="catalytic activity">
    <reaction evidence="17">
        <text>L-arginyl-glycine(out) = L-arginyl-glycine(in)</text>
        <dbReference type="Rhea" id="RHEA:79391"/>
        <dbReference type="ChEBI" id="CHEBI:229955"/>
    </reaction>
</comment>
<evidence type="ECO:0000256" key="25">
    <source>
        <dbReference type="SAM" id="Phobius"/>
    </source>
</evidence>
<comment type="catalytic activity">
    <reaction evidence="16">
        <text>L-lysyl-L-lysine(out) = L-lysyl-L-lysine(in)</text>
        <dbReference type="Rhea" id="RHEA:79403"/>
        <dbReference type="ChEBI" id="CHEBI:229956"/>
    </reaction>
</comment>
<feature type="transmembrane region" description="Helical" evidence="25">
    <location>
        <begin position="61"/>
        <end position="79"/>
    </location>
</feature>
<comment type="catalytic activity">
    <reaction evidence="8">
        <text>L-lysyl-L-alanine(out) = L-lysyl-L-alanine(in)</text>
        <dbReference type="Rhea" id="RHEA:79399"/>
        <dbReference type="ChEBI" id="CHEBI:229954"/>
    </reaction>
</comment>
<feature type="transmembrane region" description="Helical" evidence="25">
    <location>
        <begin position="420"/>
        <end position="443"/>
    </location>
</feature>
<dbReference type="EMBL" id="AP027080">
    <property type="protein sequence ID" value="BDU71152.1"/>
    <property type="molecule type" value="Genomic_DNA"/>
</dbReference>
<comment type="catalytic activity">
    <reaction evidence="12">
        <text>L-lysyl-L-alpha-amino acid(out) = L-lysyl-L-alpha-amino acid(in)</text>
        <dbReference type="Rhea" id="RHEA:79387"/>
        <dbReference type="ChEBI" id="CHEBI:229965"/>
    </reaction>
</comment>
<dbReference type="Pfam" id="PF07690">
    <property type="entry name" value="MFS_1"/>
    <property type="match status" value="1"/>
</dbReference>
<keyword evidence="28" id="KW-1185">Reference proteome</keyword>
<feature type="transmembrane region" description="Helical" evidence="25">
    <location>
        <begin position="249"/>
        <end position="268"/>
    </location>
</feature>
<evidence type="ECO:0000256" key="3">
    <source>
        <dbReference type="ARBA" id="ARBA00022448"/>
    </source>
</evidence>
<evidence type="ECO:0000256" key="4">
    <source>
        <dbReference type="ARBA" id="ARBA00022692"/>
    </source>
</evidence>
<protein>
    <recommendedName>
        <fullName evidence="21">Lysosomal dipeptide transporter MFSD1</fullName>
    </recommendedName>
    <alternativeName>
        <fullName evidence="22">Major facilitator superfamily domain-containing protein 1</fullName>
    </alternativeName>
</protein>
<keyword evidence="5 25" id="KW-1133">Transmembrane helix</keyword>
<dbReference type="InterPro" id="IPR052187">
    <property type="entry name" value="MFSD1"/>
</dbReference>
<comment type="subcellular location">
    <subcellularLocation>
        <location evidence="1">Lysosome membrane</location>
        <topology evidence="1">Multi-pass membrane protein</topology>
    </subcellularLocation>
</comment>
<comment type="function">
    <text evidence="23">Lysosomal dipeptide uniporter that selectively exports lysine, arginine or histidine-containing dipeptides with a net positive charge from the lysosome lumen into the cytosol. Could play a role in a specific type of protein O-glycosylation indirectly regulating macrophages migration and tissue invasion. Also essential for liver homeostasis.</text>
</comment>
<organism evidence="27 28">
    <name type="scientific">Mesoterricola silvestris</name>
    <dbReference type="NCBI Taxonomy" id="2927979"/>
    <lineage>
        <taxon>Bacteria</taxon>
        <taxon>Pseudomonadati</taxon>
        <taxon>Acidobacteriota</taxon>
        <taxon>Holophagae</taxon>
        <taxon>Holophagales</taxon>
        <taxon>Holophagaceae</taxon>
        <taxon>Mesoterricola</taxon>
    </lineage>
</organism>
<evidence type="ECO:0000256" key="22">
    <source>
        <dbReference type="ARBA" id="ARBA00045018"/>
    </source>
</evidence>
<feature type="transmembrane region" description="Helical" evidence="25">
    <location>
        <begin position="288"/>
        <end position="308"/>
    </location>
</feature>
<keyword evidence="6 25" id="KW-0472">Membrane</keyword>
<feature type="transmembrane region" description="Helical" evidence="25">
    <location>
        <begin position="12"/>
        <end position="34"/>
    </location>
</feature>
<dbReference type="InterPro" id="IPR036259">
    <property type="entry name" value="MFS_trans_sf"/>
</dbReference>
<comment type="catalytic activity">
    <reaction evidence="14">
        <text>L-aspartyl-L-lysine(out) = L-aspartyl-L-lysine(in)</text>
        <dbReference type="Rhea" id="RHEA:79411"/>
        <dbReference type="ChEBI" id="CHEBI:229953"/>
    </reaction>
</comment>
<keyword evidence="4 25" id="KW-0812">Transmembrane</keyword>
<evidence type="ECO:0000256" key="2">
    <source>
        <dbReference type="ARBA" id="ARBA00008335"/>
    </source>
</evidence>
<evidence type="ECO:0000256" key="6">
    <source>
        <dbReference type="ARBA" id="ARBA00023136"/>
    </source>
</evidence>
<feature type="domain" description="Major facilitator superfamily (MFS) profile" evidence="26">
    <location>
        <begin position="19"/>
        <end position="448"/>
    </location>
</feature>
<evidence type="ECO:0000256" key="21">
    <source>
        <dbReference type="ARBA" id="ARBA00044985"/>
    </source>
</evidence>
<comment type="catalytic activity">
    <reaction evidence="10">
        <text>L-alpha-aminoacyl-L-arginine(out) = L-alpha-aminoacyl-L-arginine(in)</text>
        <dbReference type="Rhea" id="RHEA:79367"/>
        <dbReference type="ChEBI" id="CHEBI:229968"/>
    </reaction>
</comment>
<evidence type="ECO:0000256" key="15">
    <source>
        <dbReference type="ARBA" id="ARBA00044899"/>
    </source>
</evidence>
<evidence type="ECO:0000256" key="19">
    <source>
        <dbReference type="ARBA" id="ARBA00044919"/>
    </source>
</evidence>
<evidence type="ECO:0000313" key="27">
    <source>
        <dbReference type="EMBL" id="BDU71152.1"/>
    </source>
</evidence>
<comment type="catalytic activity">
    <reaction evidence="15">
        <text>L-arginyl-L-alpha-amino acid(out) = L-arginyl-L-alpha-amino acid(in)</text>
        <dbReference type="Rhea" id="RHEA:79371"/>
        <dbReference type="ChEBI" id="CHEBI:84315"/>
    </reaction>
</comment>
<evidence type="ECO:0000256" key="23">
    <source>
        <dbReference type="ARBA" id="ARBA00045709"/>
    </source>
</evidence>
<keyword evidence="3" id="KW-0813">Transport</keyword>
<dbReference type="Proteomes" id="UP001238179">
    <property type="component" value="Chromosome"/>
</dbReference>
<evidence type="ECO:0000256" key="9">
    <source>
        <dbReference type="ARBA" id="ARBA00044878"/>
    </source>
</evidence>
<dbReference type="GO" id="GO:0005765">
    <property type="term" value="C:lysosomal membrane"/>
    <property type="evidence" value="ECO:0007669"/>
    <property type="project" value="UniProtKB-SubCell"/>
</dbReference>
<comment type="catalytic activity">
    <reaction evidence="19">
        <text>L-alanyl-L-lysine(out) = L-alanyl-L-lysine(in)</text>
        <dbReference type="Rhea" id="RHEA:79415"/>
        <dbReference type="ChEBI" id="CHEBI:192470"/>
    </reaction>
</comment>
<dbReference type="InterPro" id="IPR011701">
    <property type="entry name" value="MFS"/>
</dbReference>
<feature type="transmembrane region" description="Helical" evidence="25">
    <location>
        <begin position="190"/>
        <end position="212"/>
    </location>
</feature>
<evidence type="ECO:0000256" key="8">
    <source>
        <dbReference type="ARBA" id="ARBA00044876"/>
    </source>
</evidence>
<comment type="similarity">
    <text evidence="2">Belongs to the major facilitator superfamily.</text>
</comment>
<feature type="transmembrane region" description="Helical" evidence="25">
    <location>
        <begin position="86"/>
        <end position="105"/>
    </location>
</feature>
<evidence type="ECO:0000256" key="14">
    <source>
        <dbReference type="ARBA" id="ARBA00044898"/>
    </source>
</evidence>
<name>A0AA48K8B2_9BACT</name>
<evidence type="ECO:0000256" key="5">
    <source>
        <dbReference type="ARBA" id="ARBA00022989"/>
    </source>
</evidence>
<comment type="catalytic activity">
    <reaction evidence="9">
        <text>L-histidyl-glycine(out) = L-histidyl-glycine(in)</text>
        <dbReference type="Rhea" id="RHEA:79395"/>
        <dbReference type="ChEBI" id="CHEBI:229957"/>
    </reaction>
</comment>
<dbReference type="PANTHER" id="PTHR23512">
    <property type="entry name" value="MAJOR FACILITATOR SUPERFAMILY DOMAIN-CONTAINING PROTEIN 1"/>
    <property type="match status" value="1"/>
</dbReference>
<evidence type="ECO:0000256" key="17">
    <source>
        <dbReference type="ARBA" id="ARBA00044903"/>
    </source>
</evidence>
<accession>A0AA48K8B2</accession>
<comment type="catalytic activity">
    <reaction evidence="11">
        <text>L-alpha-aminoacyl-L-histidine(out) = L-alpha-aminoacyl-L-histidine(in)</text>
        <dbReference type="Rhea" id="RHEA:79375"/>
        <dbReference type="ChEBI" id="CHEBI:229967"/>
    </reaction>
</comment>
<evidence type="ECO:0000256" key="13">
    <source>
        <dbReference type="ARBA" id="ARBA00044893"/>
    </source>
</evidence>
<dbReference type="InterPro" id="IPR020846">
    <property type="entry name" value="MFS_dom"/>
</dbReference>
<comment type="catalytic activity">
    <reaction evidence="18">
        <text>L-histidyl-L-alpha-amino acid(out) = L-histidyl-L-alpha-amino acid(in)</text>
        <dbReference type="Rhea" id="RHEA:79379"/>
        <dbReference type="ChEBI" id="CHEBI:229964"/>
    </reaction>
</comment>
<evidence type="ECO:0000256" key="12">
    <source>
        <dbReference type="ARBA" id="ARBA00044891"/>
    </source>
</evidence>
<feature type="transmembrane region" description="Helical" evidence="25">
    <location>
        <begin position="159"/>
        <end position="178"/>
    </location>
</feature>
<feature type="transmembrane region" description="Helical" evidence="25">
    <location>
        <begin position="125"/>
        <end position="147"/>
    </location>
</feature>
<dbReference type="GO" id="GO:0022857">
    <property type="term" value="F:transmembrane transporter activity"/>
    <property type="evidence" value="ECO:0007669"/>
    <property type="project" value="InterPro"/>
</dbReference>
<evidence type="ECO:0000256" key="18">
    <source>
        <dbReference type="ARBA" id="ARBA00044912"/>
    </source>
</evidence>
<evidence type="ECO:0000256" key="10">
    <source>
        <dbReference type="ARBA" id="ARBA00044881"/>
    </source>
</evidence>
<keyword evidence="7" id="KW-0458">Lysosome</keyword>
<dbReference type="AlphaFoldDB" id="A0AA48K8B2"/>
<dbReference type="PANTHER" id="PTHR23512:SF3">
    <property type="entry name" value="MAJOR FACILITATOR SUPERFAMILY DOMAIN-CONTAINING PROTEIN 1"/>
    <property type="match status" value="1"/>
</dbReference>
<feature type="transmembrane region" description="Helical" evidence="25">
    <location>
        <begin position="315"/>
        <end position="337"/>
    </location>
</feature>
<evidence type="ECO:0000256" key="24">
    <source>
        <dbReference type="ARBA" id="ARBA00046376"/>
    </source>
</evidence>
<evidence type="ECO:0000256" key="1">
    <source>
        <dbReference type="ARBA" id="ARBA00004155"/>
    </source>
</evidence>
<dbReference type="PROSITE" id="PS50850">
    <property type="entry name" value="MFS"/>
    <property type="match status" value="1"/>
</dbReference>
<evidence type="ECO:0000256" key="16">
    <source>
        <dbReference type="ARBA" id="ARBA00044900"/>
    </source>
</evidence>